<feature type="domain" description="Polysaccharide pyruvyl transferase" evidence="1">
    <location>
        <begin position="96"/>
        <end position="285"/>
    </location>
</feature>
<dbReference type="PANTHER" id="PTHR36836:SF1">
    <property type="entry name" value="COLANIC ACID BIOSYNTHESIS PROTEIN WCAK"/>
    <property type="match status" value="1"/>
</dbReference>
<evidence type="ECO:0000313" key="2">
    <source>
        <dbReference type="EMBL" id="WQB69814.1"/>
    </source>
</evidence>
<dbReference type="Pfam" id="PF04230">
    <property type="entry name" value="PS_pyruv_trans"/>
    <property type="match status" value="1"/>
</dbReference>
<evidence type="ECO:0000313" key="3">
    <source>
        <dbReference type="Proteomes" id="UP001324533"/>
    </source>
</evidence>
<dbReference type="RefSeq" id="WP_322409940.1">
    <property type="nucleotide sequence ID" value="NZ_CP139779.1"/>
</dbReference>
<proteinExistence type="predicted"/>
<keyword evidence="3" id="KW-1185">Reference proteome</keyword>
<dbReference type="InterPro" id="IPR007345">
    <property type="entry name" value="Polysacch_pyruvyl_Trfase"/>
</dbReference>
<keyword evidence="2" id="KW-0808">Transferase</keyword>
<protein>
    <submittedName>
        <fullName evidence="2">Polysaccharide pyruvyl transferase family protein</fullName>
    </submittedName>
</protein>
<evidence type="ECO:0000259" key="1">
    <source>
        <dbReference type="Pfam" id="PF04230"/>
    </source>
</evidence>
<dbReference type="Proteomes" id="UP001324533">
    <property type="component" value="Chromosome"/>
</dbReference>
<reference evidence="2 3" key="1">
    <citation type="submission" date="2023-06" db="EMBL/GenBank/DDBJ databases">
        <title>Rock-solubilizing bacteria, Microbacterium invictum, promotes re-establishment of vegetation in rocky wasteland by accelerating rock bio-weathering and reshaping soil bacterial community.</title>
        <authorList>
            <person name="Liu C."/>
        </authorList>
    </citation>
    <scope>NUCLEOTIDE SEQUENCE [LARGE SCALE GENOMIC DNA]</scope>
    <source>
        <strain evidence="2 3">X-18</strain>
    </source>
</reference>
<dbReference type="EMBL" id="CP139779">
    <property type="protein sequence ID" value="WQB69814.1"/>
    <property type="molecule type" value="Genomic_DNA"/>
</dbReference>
<dbReference type="PANTHER" id="PTHR36836">
    <property type="entry name" value="COLANIC ACID BIOSYNTHESIS PROTEIN WCAK"/>
    <property type="match status" value="1"/>
</dbReference>
<organism evidence="2 3">
    <name type="scientific">Microbacterium invictum</name>
    <dbReference type="NCBI Taxonomy" id="515415"/>
    <lineage>
        <taxon>Bacteria</taxon>
        <taxon>Bacillati</taxon>
        <taxon>Actinomycetota</taxon>
        <taxon>Actinomycetes</taxon>
        <taxon>Micrococcales</taxon>
        <taxon>Microbacteriaceae</taxon>
        <taxon>Microbacterium</taxon>
    </lineage>
</organism>
<name>A0ABZ0V9J3_9MICO</name>
<accession>A0ABZ0V9J3</accession>
<dbReference type="GO" id="GO:0016740">
    <property type="term" value="F:transferase activity"/>
    <property type="evidence" value="ECO:0007669"/>
    <property type="project" value="UniProtKB-KW"/>
</dbReference>
<gene>
    <name evidence="2" type="ORF">T9R20_14095</name>
</gene>
<sequence>MRILASAVGQYDNVGDTVLRRGFLDHLRTLAPLRVFVGDKSDGYISGLGLQAEDEIERDPQAWRSAVASSLLGRGGIYAFDTGEIEVERRFALRYLKLAPLLAVNRLRGGAAVQLGVGVRRPTPWRRPIAGVLRLCDAVSWRDEQSRRMMGLGSVTPDWAFALGAPAEVILDDELARPRLAIAVRQGLSHMARDRPTDAWVHTVSAMAERLDLEPVVVAQIKRDGPLAEDLADRLGCDALTWLDDDHATQEARLREVYRQSRLVLSDRLHALVIAATEGAVPLALSTGSSDKVTRTLEGAGIPRTSVTRDLEDVAAVDRTVNDALTRREPIMRAVVDSRSRLGEVTEALRTRLIRKGILT</sequence>